<dbReference type="PROSITE" id="PS50110">
    <property type="entry name" value="RESPONSE_REGULATORY"/>
    <property type="match status" value="1"/>
</dbReference>
<dbReference type="InterPro" id="IPR008207">
    <property type="entry name" value="Sig_transdc_His_kin_Hpt_dom"/>
</dbReference>
<organism evidence="14 15">
    <name type="scientific">Colwellia maritima</name>
    <dbReference type="NCBI Taxonomy" id="2912588"/>
    <lineage>
        <taxon>Bacteria</taxon>
        <taxon>Pseudomonadati</taxon>
        <taxon>Pseudomonadota</taxon>
        <taxon>Gammaproteobacteria</taxon>
        <taxon>Alteromonadales</taxon>
        <taxon>Colwelliaceae</taxon>
        <taxon>Colwellia</taxon>
    </lineage>
</organism>
<evidence type="ECO:0000256" key="11">
    <source>
        <dbReference type="PROSITE-ProRule" id="PRU00169"/>
    </source>
</evidence>
<dbReference type="Pfam" id="PF00072">
    <property type="entry name" value="Response_reg"/>
    <property type="match status" value="1"/>
</dbReference>
<dbReference type="SUPFAM" id="SSF52172">
    <property type="entry name" value="CheY-like"/>
    <property type="match status" value="1"/>
</dbReference>
<keyword evidence="15" id="KW-1185">Reference proteome</keyword>
<reference evidence="14" key="1">
    <citation type="submission" date="2022-01" db="EMBL/GenBank/DDBJ databases">
        <title>Colwellia maritima, isolated from seawater.</title>
        <authorList>
            <person name="Kristyanto S."/>
            <person name="Jung J."/>
            <person name="Jeon C.O."/>
        </authorList>
    </citation>
    <scope>NUCLEOTIDE SEQUENCE</scope>
    <source>
        <strain evidence="14">MSW7</strain>
    </source>
</reference>
<dbReference type="EMBL" id="JAKKSL010000002">
    <property type="protein sequence ID" value="MCI2284558.1"/>
    <property type="molecule type" value="Genomic_DNA"/>
</dbReference>
<evidence type="ECO:0000256" key="4">
    <source>
        <dbReference type="ARBA" id="ARBA00022692"/>
    </source>
</evidence>
<evidence type="ECO:0000256" key="3">
    <source>
        <dbReference type="ARBA" id="ARBA00022553"/>
    </source>
</evidence>
<keyword evidence="2" id="KW-1003">Cell membrane</keyword>
<dbReference type="Pfam" id="PF01627">
    <property type="entry name" value="Hpt"/>
    <property type="match status" value="1"/>
</dbReference>
<feature type="modified residue" description="Phosphohistidine" evidence="10">
    <location>
        <position position="253"/>
    </location>
</feature>
<dbReference type="InterPro" id="IPR011006">
    <property type="entry name" value="CheY-like_superfamily"/>
</dbReference>
<evidence type="ECO:0000256" key="7">
    <source>
        <dbReference type="ARBA" id="ARBA00022989"/>
    </source>
</evidence>
<dbReference type="InterPro" id="IPR036641">
    <property type="entry name" value="HPT_dom_sf"/>
</dbReference>
<gene>
    <name evidence="14" type="ORF">L3081_15625</name>
</gene>
<dbReference type="Gene3D" id="3.40.50.2300">
    <property type="match status" value="1"/>
</dbReference>
<dbReference type="CDD" id="cd00088">
    <property type="entry name" value="HPT"/>
    <property type="match status" value="1"/>
</dbReference>
<evidence type="ECO:0000259" key="13">
    <source>
        <dbReference type="PROSITE" id="PS50894"/>
    </source>
</evidence>
<evidence type="ECO:0000259" key="12">
    <source>
        <dbReference type="PROSITE" id="PS50110"/>
    </source>
</evidence>
<proteinExistence type="predicted"/>
<evidence type="ECO:0000256" key="6">
    <source>
        <dbReference type="ARBA" id="ARBA00022840"/>
    </source>
</evidence>
<evidence type="ECO:0000256" key="10">
    <source>
        <dbReference type="PROSITE-ProRule" id="PRU00110"/>
    </source>
</evidence>
<dbReference type="Gene3D" id="1.20.120.160">
    <property type="entry name" value="HPT domain"/>
    <property type="match status" value="1"/>
</dbReference>
<evidence type="ECO:0000256" key="9">
    <source>
        <dbReference type="ARBA" id="ARBA00023136"/>
    </source>
</evidence>
<dbReference type="InterPro" id="IPR001789">
    <property type="entry name" value="Sig_transdc_resp-reg_receiver"/>
</dbReference>
<dbReference type="SMART" id="SM00448">
    <property type="entry name" value="REC"/>
    <property type="match status" value="1"/>
</dbReference>
<evidence type="ECO:0000256" key="8">
    <source>
        <dbReference type="ARBA" id="ARBA00023012"/>
    </source>
</evidence>
<dbReference type="Proteomes" id="UP001139646">
    <property type="component" value="Unassembled WGS sequence"/>
</dbReference>
<keyword evidence="3 11" id="KW-0597">Phosphoprotein</keyword>
<keyword evidence="6" id="KW-0067">ATP-binding</keyword>
<keyword evidence="5" id="KW-0547">Nucleotide-binding</keyword>
<sequence length="309" mass="34158">MLDGEITLESKPGHGSIFSITMILPVSAEPTEKVICLHPEVSQHTVDPLFNTSMDAPLVLAVDDHPINRDLLARQIKLLGLRAETAENGKVALAMWLEGRFDLVITDCHMPEMDGYAFSLAVRKLEAEKKSPRTPIIAWTANALAEEAKNCRSAEMDEVLVKPRNLIQLKQMLSKWLPDSVKKPNQVIHSINHSSNSRNIVPINYTILEQIETDTIKQIQILEDFIFHIHTDNKKLIKLLAQGACDDIKNTAHRMKGSSRMIGAEGIAKACSVIEQAAANGDILNARTGKSTLDIELKIVEAHLTGAKI</sequence>
<keyword evidence="7" id="KW-1133">Transmembrane helix</keyword>
<feature type="domain" description="Response regulatory" evidence="12">
    <location>
        <begin position="58"/>
        <end position="177"/>
    </location>
</feature>
<keyword evidence="8" id="KW-0902">Two-component regulatory system</keyword>
<name>A0ABS9X2V4_9GAMM</name>
<dbReference type="PROSITE" id="PS50894">
    <property type="entry name" value="HPT"/>
    <property type="match status" value="1"/>
</dbReference>
<dbReference type="CDD" id="cd17546">
    <property type="entry name" value="REC_hyHK_CKI1_RcsC-like"/>
    <property type="match status" value="1"/>
</dbReference>
<feature type="domain" description="HPt" evidence="13">
    <location>
        <begin position="214"/>
        <end position="309"/>
    </location>
</feature>
<dbReference type="RefSeq" id="WP_242286988.1">
    <property type="nucleotide sequence ID" value="NZ_JAKKSL010000002.1"/>
</dbReference>
<dbReference type="PANTHER" id="PTHR45339:SF1">
    <property type="entry name" value="HYBRID SIGNAL TRANSDUCTION HISTIDINE KINASE J"/>
    <property type="match status" value="1"/>
</dbReference>
<evidence type="ECO:0000313" key="15">
    <source>
        <dbReference type="Proteomes" id="UP001139646"/>
    </source>
</evidence>
<dbReference type="PANTHER" id="PTHR45339">
    <property type="entry name" value="HYBRID SIGNAL TRANSDUCTION HISTIDINE KINASE J"/>
    <property type="match status" value="1"/>
</dbReference>
<evidence type="ECO:0000256" key="1">
    <source>
        <dbReference type="ARBA" id="ARBA00004651"/>
    </source>
</evidence>
<comment type="subcellular location">
    <subcellularLocation>
        <location evidence="1">Cell membrane</location>
        <topology evidence="1">Multi-pass membrane protein</topology>
    </subcellularLocation>
</comment>
<accession>A0ABS9X2V4</accession>
<feature type="modified residue" description="4-aspartylphosphate" evidence="11">
    <location>
        <position position="107"/>
    </location>
</feature>
<keyword evidence="4" id="KW-0812">Transmembrane</keyword>
<evidence type="ECO:0000313" key="14">
    <source>
        <dbReference type="EMBL" id="MCI2284558.1"/>
    </source>
</evidence>
<keyword evidence="9" id="KW-0472">Membrane</keyword>
<evidence type="ECO:0000256" key="5">
    <source>
        <dbReference type="ARBA" id="ARBA00022741"/>
    </source>
</evidence>
<dbReference type="SUPFAM" id="SSF47226">
    <property type="entry name" value="Histidine-containing phosphotransfer domain, HPT domain"/>
    <property type="match status" value="1"/>
</dbReference>
<protein>
    <submittedName>
        <fullName evidence="14">Response regulator</fullName>
    </submittedName>
</protein>
<comment type="caution">
    <text evidence="14">The sequence shown here is derived from an EMBL/GenBank/DDBJ whole genome shotgun (WGS) entry which is preliminary data.</text>
</comment>
<evidence type="ECO:0000256" key="2">
    <source>
        <dbReference type="ARBA" id="ARBA00022475"/>
    </source>
</evidence>